<keyword evidence="3" id="KW-1185">Reference proteome</keyword>
<dbReference type="OrthoDB" id="263283at2759"/>
<accession>A0A232M5L3</accession>
<dbReference type="SUPFAM" id="SSF51197">
    <property type="entry name" value="Clavaminate synthase-like"/>
    <property type="match status" value="1"/>
</dbReference>
<dbReference type="EMBL" id="NPHW01002347">
    <property type="protein sequence ID" value="OXV11691.1"/>
    <property type="molecule type" value="Genomic_DNA"/>
</dbReference>
<gene>
    <name evidence="2" type="ORF">Egran_00549</name>
</gene>
<evidence type="ECO:0000259" key="1">
    <source>
        <dbReference type="PROSITE" id="PS51184"/>
    </source>
</evidence>
<proteinExistence type="predicted"/>
<organism evidence="2 3">
    <name type="scientific">Elaphomyces granulatus</name>
    <dbReference type="NCBI Taxonomy" id="519963"/>
    <lineage>
        <taxon>Eukaryota</taxon>
        <taxon>Fungi</taxon>
        <taxon>Dikarya</taxon>
        <taxon>Ascomycota</taxon>
        <taxon>Pezizomycotina</taxon>
        <taxon>Eurotiomycetes</taxon>
        <taxon>Eurotiomycetidae</taxon>
        <taxon>Eurotiales</taxon>
        <taxon>Elaphomycetaceae</taxon>
        <taxon>Elaphomyces</taxon>
    </lineage>
</organism>
<name>A0A232M5L3_9EURO</name>
<comment type="caution">
    <text evidence="2">The sequence shown here is derived from an EMBL/GenBank/DDBJ whole genome shotgun (WGS) entry which is preliminary data.</text>
</comment>
<sequence length="506" mass="56904">MQCLLLRTGWSLGHQIAFASHHPVRCCSANVRSGRLPLYSPLALLQNDSIETFREFCFKPERPAIFPRACFRSLPACQDWFTKASTFVESGPQALNYDCWERYSDTLVPLELTRLPSSHSDKDCVANGEGNFERFFAPLGLFLDWTRSGQRESSRLYLAQCQLLDLPKPLSDGVPTPPPVSQAGKGDIYDANLWIGIPPTYTPLHRDPNPNLFIQLAGRKQVRLHAPDAGMRIFERVRMLLGQNVSYRAAAFRGEEMMWGDERRLLEQEVWSNDHAIHEGFGREEGFDAVLEAGDGLFIPKGWWHSIKGTGEGITASVNWWFRSGPQGLGYGKAPWTSTRVPDLVLPRRHAVTTHPRECVEDTGLEGDVSEAAPLLQKLSDKNNGDKPHSNYLYKADYGRREFGLMVVQESTPTVLEATGIISYTRARAKAPDMISNWKAAATADGSWIRLGTYGSEGYYSPIPHMLGQLRSPINNPVMPDPPQRTVLVKDFNLHHLDWGKYSRHT</sequence>
<feature type="domain" description="JmjC" evidence="1">
    <location>
        <begin position="166"/>
        <end position="337"/>
    </location>
</feature>
<evidence type="ECO:0000313" key="3">
    <source>
        <dbReference type="Proteomes" id="UP000243515"/>
    </source>
</evidence>
<dbReference type="PANTHER" id="PTHR12461">
    <property type="entry name" value="HYPOXIA-INDUCIBLE FACTOR 1 ALPHA INHIBITOR-RELATED"/>
    <property type="match status" value="1"/>
</dbReference>
<dbReference type="AlphaFoldDB" id="A0A232M5L3"/>
<evidence type="ECO:0000313" key="2">
    <source>
        <dbReference type="EMBL" id="OXV11691.1"/>
    </source>
</evidence>
<dbReference type="PANTHER" id="PTHR12461:SF105">
    <property type="entry name" value="HYPOXIA-INDUCIBLE FACTOR 1-ALPHA INHIBITOR"/>
    <property type="match status" value="1"/>
</dbReference>
<dbReference type="PROSITE" id="PS51184">
    <property type="entry name" value="JMJC"/>
    <property type="match status" value="1"/>
</dbReference>
<dbReference type="Pfam" id="PF13621">
    <property type="entry name" value="Cupin_8"/>
    <property type="match status" value="1"/>
</dbReference>
<dbReference type="Gene3D" id="2.60.120.650">
    <property type="entry name" value="Cupin"/>
    <property type="match status" value="1"/>
</dbReference>
<protein>
    <recommendedName>
        <fullName evidence="1">JmjC domain-containing protein</fullName>
    </recommendedName>
</protein>
<reference evidence="2 3" key="1">
    <citation type="journal article" date="2015" name="Environ. Microbiol.">
        <title>Metagenome sequence of Elaphomyces granulatus from sporocarp tissue reveals Ascomycota ectomycorrhizal fingerprints of genome expansion and a Proteobacteria-rich microbiome.</title>
        <authorList>
            <person name="Quandt C.A."/>
            <person name="Kohler A."/>
            <person name="Hesse C.N."/>
            <person name="Sharpton T.J."/>
            <person name="Martin F."/>
            <person name="Spatafora J.W."/>
        </authorList>
    </citation>
    <scope>NUCLEOTIDE SEQUENCE [LARGE SCALE GENOMIC DNA]</scope>
    <source>
        <strain evidence="2 3">OSC145934</strain>
    </source>
</reference>
<dbReference type="Proteomes" id="UP000243515">
    <property type="component" value="Unassembled WGS sequence"/>
</dbReference>
<dbReference type="InterPro" id="IPR003347">
    <property type="entry name" value="JmjC_dom"/>
</dbReference>
<dbReference type="InterPro" id="IPR041667">
    <property type="entry name" value="Cupin_8"/>
</dbReference>
<dbReference type="SMART" id="SM00558">
    <property type="entry name" value="JmjC"/>
    <property type="match status" value="1"/>
</dbReference>